<evidence type="ECO:0000256" key="4">
    <source>
        <dbReference type="ARBA" id="ARBA00023002"/>
    </source>
</evidence>
<dbReference type="Proteomes" id="UP000265955">
    <property type="component" value="Unassembled WGS sequence"/>
</dbReference>
<dbReference type="PROSITE" id="PS00570">
    <property type="entry name" value="RING_HYDROXYL_ALPHA"/>
    <property type="match status" value="1"/>
</dbReference>
<dbReference type="Pfam" id="PF00355">
    <property type="entry name" value="Rieske"/>
    <property type="match status" value="1"/>
</dbReference>
<evidence type="ECO:0000256" key="2">
    <source>
        <dbReference type="ARBA" id="ARBA00022714"/>
    </source>
</evidence>
<dbReference type="Gene3D" id="2.102.10.10">
    <property type="entry name" value="Rieske [2Fe-2S] iron-sulphur domain"/>
    <property type="match status" value="1"/>
</dbReference>
<evidence type="ECO:0000313" key="8">
    <source>
        <dbReference type="EMBL" id="RJF95790.1"/>
    </source>
</evidence>
<dbReference type="PROSITE" id="PS51296">
    <property type="entry name" value="RIESKE"/>
    <property type="match status" value="1"/>
</dbReference>
<keyword evidence="8" id="KW-0223">Dioxygenase</keyword>
<dbReference type="Gene3D" id="3.90.380.10">
    <property type="entry name" value="Naphthalene 1,2-dioxygenase Alpha Subunit, Chain A, domain 1"/>
    <property type="match status" value="1"/>
</dbReference>
<evidence type="ECO:0000259" key="7">
    <source>
        <dbReference type="PROSITE" id="PS51296"/>
    </source>
</evidence>
<dbReference type="PANTHER" id="PTHR43756:SF1">
    <property type="entry name" value="3-PHENYLPROPIONATE_CINNAMIC ACID DIOXYGENASE SUBUNIT ALPHA"/>
    <property type="match status" value="1"/>
</dbReference>
<gene>
    <name evidence="8" type="ORF">D3871_20660</name>
</gene>
<dbReference type="AlphaFoldDB" id="A0A3A3G6I1"/>
<keyword evidence="4" id="KW-0560">Oxidoreductase</keyword>
<keyword evidence="3" id="KW-0479">Metal-binding</keyword>
<feature type="domain" description="Rieske" evidence="7">
    <location>
        <begin position="55"/>
        <end position="134"/>
    </location>
</feature>
<protein>
    <submittedName>
        <fullName evidence="8">Aromatic ring-hydroxylating dioxygenase subunit alpha</fullName>
    </submittedName>
</protein>
<name>A0A3A3G6I1_9BURK</name>
<proteinExistence type="inferred from homology"/>
<organism evidence="8 9">
    <name type="scientific">Noviherbaspirillum saxi</name>
    <dbReference type="NCBI Taxonomy" id="2320863"/>
    <lineage>
        <taxon>Bacteria</taxon>
        <taxon>Pseudomonadati</taxon>
        <taxon>Pseudomonadota</taxon>
        <taxon>Betaproteobacteria</taxon>
        <taxon>Burkholderiales</taxon>
        <taxon>Oxalobacteraceae</taxon>
        <taxon>Noviherbaspirillum</taxon>
    </lineage>
</organism>
<evidence type="ECO:0000256" key="6">
    <source>
        <dbReference type="ARBA" id="ARBA00023014"/>
    </source>
</evidence>
<sequence length="457" mass="51579">MYKFDSVASGGENEGLNKLFGRVEGALEQGLLPVEVFCDDKVFRAEMDRIFTRNWVFVAHDSEIPTKGDFVQRRIGLDQVIVIRDETGKVNVLLNHCSHRGSEVCHEDQGNAKHFKCPYHGWVYKINGDFAGAPHFNDAYAGSLDAKKWGLRRAPKVESYHGFIFACLDENAVSLKEYLGEATWALDAIFGLHPQGMKVMAPPERFIVKADWKSGAENFCGDAYHVSTAHIAAELSEFIPGIREVSTIARGYDFGNGNSFIGHELTQWGPTFEMWAYPPETRAQFDLSGFDPVQVDMIKNTPPTIGTIFPNFSYLRFPQPATPGGKPVPFTNIRMWQPVSPGVMEMWTWEFEYAFLSDEDRKEAYLAGQFGFGSGGIFEMDDTAVWEGIAKMAASPWSRRAGAMLNYQQKRGGPDPEWKGPGQFHKSIYGEYLQQGFWRRWLREMREGDAAREGSKQ</sequence>
<dbReference type="PANTHER" id="PTHR43756">
    <property type="entry name" value="CHOLINE MONOOXYGENASE, CHLOROPLASTIC"/>
    <property type="match status" value="1"/>
</dbReference>
<dbReference type="GO" id="GO:0051213">
    <property type="term" value="F:dioxygenase activity"/>
    <property type="evidence" value="ECO:0007669"/>
    <property type="project" value="UniProtKB-KW"/>
</dbReference>
<dbReference type="InterPro" id="IPR036922">
    <property type="entry name" value="Rieske_2Fe-2S_sf"/>
</dbReference>
<evidence type="ECO:0000313" key="9">
    <source>
        <dbReference type="Proteomes" id="UP000265955"/>
    </source>
</evidence>
<comment type="caution">
    <text evidence="8">The sequence shown here is derived from an EMBL/GenBank/DDBJ whole genome shotgun (WGS) entry which is preliminary data.</text>
</comment>
<dbReference type="SUPFAM" id="SSF55961">
    <property type="entry name" value="Bet v1-like"/>
    <property type="match status" value="1"/>
</dbReference>
<accession>A0A3A3G6I1</accession>
<evidence type="ECO:0000256" key="3">
    <source>
        <dbReference type="ARBA" id="ARBA00022723"/>
    </source>
</evidence>
<dbReference type="OrthoDB" id="9790995at2"/>
<keyword evidence="5" id="KW-0408">Iron</keyword>
<dbReference type="RefSeq" id="WP_119770936.1">
    <property type="nucleotide sequence ID" value="NZ_QYUO01000002.1"/>
</dbReference>
<evidence type="ECO:0000256" key="5">
    <source>
        <dbReference type="ARBA" id="ARBA00023004"/>
    </source>
</evidence>
<dbReference type="InterPro" id="IPR001663">
    <property type="entry name" value="Rng_hydr_dOase-A"/>
</dbReference>
<dbReference type="GO" id="GO:0051537">
    <property type="term" value="F:2 iron, 2 sulfur cluster binding"/>
    <property type="evidence" value="ECO:0007669"/>
    <property type="project" value="UniProtKB-KW"/>
</dbReference>
<dbReference type="PRINTS" id="PR00090">
    <property type="entry name" value="RNGDIOXGNASE"/>
</dbReference>
<dbReference type="InterPro" id="IPR015881">
    <property type="entry name" value="ARHD_Rieske_2Fe_2S"/>
</dbReference>
<dbReference type="GO" id="GO:0005506">
    <property type="term" value="F:iron ion binding"/>
    <property type="evidence" value="ECO:0007669"/>
    <property type="project" value="InterPro"/>
</dbReference>
<keyword evidence="6" id="KW-0411">Iron-sulfur</keyword>
<reference evidence="9" key="1">
    <citation type="submission" date="2018-09" db="EMBL/GenBank/DDBJ databases">
        <authorList>
            <person name="Zhu H."/>
        </authorList>
    </citation>
    <scope>NUCLEOTIDE SEQUENCE [LARGE SCALE GENOMIC DNA]</scope>
    <source>
        <strain evidence="9">K1R23-30</strain>
    </source>
</reference>
<dbReference type="SUPFAM" id="SSF50022">
    <property type="entry name" value="ISP domain"/>
    <property type="match status" value="1"/>
</dbReference>
<dbReference type="EMBL" id="QYUO01000002">
    <property type="protein sequence ID" value="RJF95790.1"/>
    <property type="molecule type" value="Genomic_DNA"/>
</dbReference>
<keyword evidence="9" id="KW-1185">Reference proteome</keyword>
<dbReference type="InterPro" id="IPR017941">
    <property type="entry name" value="Rieske_2Fe-2S"/>
</dbReference>
<keyword evidence="2" id="KW-0001">2Fe-2S</keyword>
<comment type="similarity">
    <text evidence="1">Belongs to the bacterial ring-hydroxylating dioxygenase alpha subunit family.</text>
</comment>
<evidence type="ECO:0000256" key="1">
    <source>
        <dbReference type="ARBA" id="ARBA00008751"/>
    </source>
</evidence>